<dbReference type="EMBL" id="MN738765">
    <property type="protein sequence ID" value="QHS83818.1"/>
    <property type="molecule type" value="Genomic_DNA"/>
</dbReference>
<organism evidence="1">
    <name type="scientific">viral metagenome</name>
    <dbReference type="NCBI Taxonomy" id="1070528"/>
    <lineage>
        <taxon>unclassified sequences</taxon>
        <taxon>metagenomes</taxon>
        <taxon>organismal metagenomes</taxon>
    </lineage>
</organism>
<accession>A0A6C0AVP0</accession>
<sequence length="301" mass="34265">MSNNKHSLSGYTKIYTLNQLAKSFSKGDYDSACFWSVEMHISGWIDHWWVGVTNYCALNIHISNPKIGKFLYKICSDYPALTGKGDVNADNIRQSIALVAGVITFSPKDVEWSIPKPITIPVREEVSILNEITLTRSNNSALRASLKGDPQFMIKLMSKMANCIESMDFYGAIKVISIGLFLDKHKLYKKKIKCCCRAWKGLDKRYQDSWLLFVWDVLMAISLTKNMNEIVGSWRAMYIANCSICQIKTLMTYIISCIGLLSHKINLNTKCVQNEITINKGCASIDLMYRDVIRNLKKNNR</sequence>
<dbReference type="AlphaFoldDB" id="A0A6C0AVP0"/>
<protein>
    <submittedName>
        <fullName evidence="1">Uncharacterized protein</fullName>
    </submittedName>
</protein>
<proteinExistence type="predicted"/>
<reference evidence="1" key="1">
    <citation type="journal article" date="2020" name="Nature">
        <title>Giant virus diversity and host interactions through global metagenomics.</title>
        <authorList>
            <person name="Schulz F."/>
            <person name="Roux S."/>
            <person name="Paez-Espino D."/>
            <person name="Jungbluth S."/>
            <person name="Walsh D.A."/>
            <person name="Denef V.J."/>
            <person name="McMahon K.D."/>
            <person name="Konstantinidis K.T."/>
            <person name="Eloe-Fadrosh E.A."/>
            <person name="Kyrpides N.C."/>
            <person name="Woyke T."/>
        </authorList>
    </citation>
    <scope>NUCLEOTIDE SEQUENCE</scope>
    <source>
        <strain evidence="1">GVMAG-S-ERX555961-36</strain>
    </source>
</reference>
<name>A0A6C0AVP0_9ZZZZ</name>
<evidence type="ECO:0000313" key="1">
    <source>
        <dbReference type="EMBL" id="QHS83818.1"/>
    </source>
</evidence>